<dbReference type="Proteomes" id="UP000198517">
    <property type="component" value="Unassembled WGS sequence"/>
</dbReference>
<dbReference type="STRING" id="1071918.SAMN05421544_12510"/>
<keyword evidence="2" id="KW-1185">Reference proteome</keyword>
<dbReference type="AlphaFoldDB" id="A0A1G7FPW8"/>
<proteinExistence type="predicted"/>
<evidence type="ECO:0000313" key="1">
    <source>
        <dbReference type="EMBL" id="SDE77715.1"/>
    </source>
</evidence>
<organism evidence="1 2">
    <name type="scientific">Riemerella columbipharyngis</name>
    <dbReference type="NCBI Taxonomy" id="1071918"/>
    <lineage>
        <taxon>Bacteria</taxon>
        <taxon>Pseudomonadati</taxon>
        <taxon>Bacteroidota</taxon>
        <taxon>Flavobacteriia</taxon>
        <taxon>Flavobacteriales</taxon>
        <taxon>Weeksellaceae</taxon>
        <taxon>Riemerella</taxon>
    </lineage>
</organism>
<evidence type="ECO:0000313" key="2">
    <source>
        <dbReference type="Proteomes" id="UP000198517"/>
    </source>
</evidence>
<name>A0A1G7FPW8_9FLAO</name>
<reference evidence="1 2" key="1">
    <citation type="submission" date="2016-10" db="EMBL/GenBank/DDBJ databases">
        <authorList>
            <person name="de Groot N.N."/>
        </authorList>
    </citation>
    <scope>NUCLEOTIDE SEQUENCE [LARGE SCALE GENOMIC DNA]</scope>
    <source>
        <strain evidence="1 2">DSM 24015</strain>
    </source>
</reference>
<gene>
    <name evidence="1" type="ORF">SAMN05421544_12510</name>
</gene>
<accession>A0A1G7FPW8</accession>
<dbReference type="OrthoDB" id="1228719at2"/>
<sequence length="313" mass="35025">MGLQIEIWKDTIEEKLLKDNAFLKFISNVSESNIINGTIVHIPQAGEPSKVVKNRTTLPAEVKRRNDGEVLYKIDEYTTDPVHISNAESVELSYDKRRSVLDQDVANLSEEIAEGMLTNMVVSPVGDNRALPTGNILETTGESTRASLTGATGNRKKWTLSDLQRMRNFLRQQKAWQEGKMHALLPDSALMDLFPADSTVVATYMQGVTEDERRNGVIMKVQGFNIMSRSSVFVLDNNKSIKAFGATVAATDSEAGIFWNENMVEKAFGNLETFEREKDPQYYGDIYSFLVRMGGRAKRKNYEGVALLKQANA</sequence>
<dbReference type="EMBL" id="FNAS01000025">
    <property type="protein sequence ID" value="SDE77715.1"/>
    <property type="molecule type" value="Genomic_DNA"/>
</dbReference>
<dbReference type="RefSeq" id="WP_092738004.1">
    <property type="nucleotide sequence ID" value="NZ_FNAS01000025.1"/>
</dbReference>
<protein>
    <submittedName>
        <fullName evidence="1">Uncharacterized protein</fullName>
    </submittedName>
</protein>